<evidence type="ECO:0000256" key="2">
    <source>
        <dbReference type="SAM" id="MobiDB-lite"/>
    </source>
</evidence>
<dbReference type="InterPro" id="IPR036875">
    <property type="entry name" value="Znf_CCHC_sf"/>
</dbReference>
<feature type="compositionally biased region" description="Basic residues" evidence="2">
    <location>
        <begin position="57"/>
        <end position="67"/>
    </location>
</feature>
<evidence type="ECO:0000256" key="1">
    <source>
        <dbReference type="PROSITE-ProRule" id="PRU00047"/>
    </source>
</evidence>
<dbReference type="PANTHER" id="PTHR46259">
    <property type="entry name" value="ZINC FINGER CCHC-TYPE AND RNA-BINDING MOTIF-CONTAINING PROTEIN 1"/>
    <property type="match status" value="1"/>
</dbReference>
<feature type="non-terminal residue" evidence="4">
    <location>
        <position position="1"/>
    </location>
</feature>
<keyword evidence="1" id="KW-0863">Zinc-finger</keyword>
<organism evidence="4 5">
    <name type="scientific">Aphanomyces astaci</name>
    <name type="common">Crayfish plague agent</name>
    <dbReference type="NCBI Taxonomy" id="112090"/>
    <lineage>
        <taxon>Eukaryota</taxon>
        <taxon>Sar</taxon>
        <taxon>Stramenopiles</taxon>
        <taxon>Oomycota</taxon>
        <taxon>Saprolegniomycetes</taxon>
        <taxon>Saprolegniales</taxon>
        <taxon>Verrucalvaceae</taxon>
        <taxon>Aphanomyces</taxon>
    </lineage>
</organism>
<evidence type="ECO:0000313" key="5">
    <source>
        <dbReference type="Proteomes" id="UP000285712"/>
    </source>
</evidence>
<gene>
    <name evidence="4" type="ORF">DYB35_011877</name>
</gene>
<dbReference type="GO" id="GO:0003676">
    <property type="term" value="F:nucleic acid binding"/>
    <property type="evidence" value="ECO:0007669"/>
    <property type="project" value="InterPro"/>
</dbReference>
<dbReference type="GO" id="GO:0005689">
    <property type="term" value="C:U12-type spliceosomal complex"/>
    <property type="evidence" value="ECO:0007669"/>
    <property type="project" value="InterPro"/>
</dbReference>
<dbReference type="VEuPathDB" id="FungiDB:H257_16078"/>
<dbReference type="SUPFAM" id="SSF57756">
    <property type="entry name" value="Retrovirus zinc finger-like domains"/>
    <property type="match status" value="1"/>
</dbReference>
<dbReference type="PROSITE" id="PS50158">
    <property type="entry name" value="ZF_CCHC"/>
    <property type="match status" value="1"/>
</dbReference>
<dbReference type="InterPro" id="IPR044598">
    <property type="entry name" value="ZCRB1"/>
</dbReference>
<proteinExistence type="predicted"/>
<feature type="region of interest" description="Disordered" evidence="2">
    <location>
        <begin position="48"/>
        <end position="122"/>
    </location>
</feature>
<dbReference type="InterPro" id="IPR001878">
    <property type="entry name" value="Znf_CCHC"/>
</dbReference>
<protein>
    <recommendedName>
        <fullName evidence="3">CCHC-type domain-containing protein</fullName>
    </recommendedName>
</protein>
<dbReference type="AlphaFoldDB" id="A0A3R7BQL6"/>
<sequence length="122" mass="13786">AQAMVESMTLSCSNDNGQSGNFIKKRKYSSKKVCFECTKAGHYSYDCPRNMLGGHEKPKKSSKRRTKFEHGEAAYITDLAYQSKPVHSNSHHTSSHHPTESSGPPRRQIKKDSYFSDEDESL</sequence>
<dbReference type="PANTHER" id="PTHR46259:SF1">
    <property type="entry name" value="ZINC FINGER CCHC-TYPE AND RNA-BINDING MOTIF-CONTAINING PROTEIN 1"/>
    <property type="match status" value="1"/>
</dbReference>
<dbReference type="GO" id="GO:0000398">
    <property type="term" value="P:mRNA splicing, via spliceosome"/>
    <property type="evidence" value="ECO:0007669"/>
    <property type="project" value="InterPro"/>
</dbReference>
<comment type="caution">
    <text evidence="4">The sequence shown here is derived from an EMBL/GenBank/DDBJ whole genome shotgun (WGS) entry which is preliminary data.</text>
</comment>
<evidence type="ECO:0000313" key="4">
    <source>
        <dbReference type="EMBL" id="RHY98836.1"/>
    </source>
</evidence>
<accession>A0A3R7BQL6</accession>
<feature type="domain" description="CCHC-type" evidence="3">
    <location>
        <begin position="34"/>
        <end position="49"/>
    </location>
</feature>
<dbReference type="EMBL" id="QUTG01001748">
    <property type="protein sequence ID" value="RHY98836.1"/>
    <property type="molecule type" value="Genomic_DNA"/>
</dbReference>
<dbReference type="Proteomes" id="UP000285712">
    <property type="component" value="Unassembled WGS sequence"/>
</dbReference>
<keyword evidence="1" id="KW-0479">Metal-binding</keyword>
<keyword evidence="1" id="KW-0862">Zinc</keyword>
<reference evidence="4 5" key="1">
    <citation type="submission" date="2018-08" db="EMBL/GenBank/DDBJ databases">
        <title>Aphanomyces genome sequencing and annotation.</title>
        <authorList>
            <person name="Minardi D."/>
            <person name="Oidtmann B."/>
            <person name="Van Der Giezen M."/>
            <person name="Studholme D.J."/>
        </authorList>
    </citation>
    <scope>NUCLEOTIDE SEQUENCE [LARGE SCALE GENOMIC DNA]</scope>
    <source>
        <strain evidence="4 5">Sv</strain>
    </source>
</reference>
<dbReference type="GO" id="GO:0008270">
    <property type="term" value="F:zinc ion binding"/>
    <property type="evidence" value="ECO:0007669"/>
    <property type="project" value="UniProtKB-KW"/>
</dbReference>
<dbReference type="Gene3D" id="4.10.60.10">
    <property type="entry name" value="Zinc finger, CCHC-type"/>
    <property type="match status" value="1"/>
</dbReference>
<evidence type="ECO:0000259" key="3">
    <source>
        <dbReference type="PROSITE" id="PS50158"/>
    </source>
</evidence>
<name>A0A3R7BQL6_APHAT</name>